<name>A0A8T0GC20_CERPU</name>
<comment type="caution">
    <text evidence="2">The sequence shown here is derived from an EMBL/GenBank/DDBJ whole genome shotgun (WGS) entry which is preliminary data.</text>
</comment>
<proteinExistence type="predicted"/>
<dbReference type="AlphaFoldDB" id="A0A8T0GC20"/>
<dbReference type="Proteomes" id="UP000822688">
    <property type="component" value="Chromosome 12"/>
</dbReference>
<reference evidence="2" key="1">
    <citation type="submission" date="2020-06" db="EMBL/GenBank/DDBJ databases">
        <title>WGS assembly of Ceratodon purpureus strain R40.</title>
        <authorList>
            <person name="Carey S.B."/>
            <person name="Jenkins J."/>
            <person name="Shu S."/>
            <person name="Lovell J.T."/>
            <person name="Sreedasyam A."/>
            <person name="Maumus F."/>
            <person name="Tiley G.P."/>
            <person name="Fernandez-Pozo N."/>
            <person name="Barry K."/>
            <person name="Chen C."/>
            <person name="Wang M."/>
            <person name="Lipzen A."/>
            <person name="Daum C."/>
            <person name="Saski C.A."/>
            <person name="Payton A.C."/>
            <person name="Mcbreen J.C."/>
            <person name="Conrad R.E."/>
            <person name="Kollar L.M."/>
            <person name="Olsson S."/>
            <person name="Huttunen S."/>
            <person name="Landis J.B."/>
            <person name="Wickett N.J."/>
            <person name="Johnson M.G."/>
            <person name="Rensing S.A."/>
            <person name="Grimwood J."/>
            <person name="Schmutz J."/>
            <person name="Mcdaniel S.F."/>
        </authorList>
    </citation>
    <scope>NUCLEOTIDE SEQUENCE</scope>
    <source>
        <strain evidence="2">R40</strain>
    </source>
</reference>
<accession>A0A8T0GC20</accession>
<feature type="region of interest" description="Disordered" evidence="1">
    <location>
        <begin position="378"/>
        <end position="407"/>
    </location>
</feature>
<keyword evidence="3" id="KW-1185">Reference proteome</keyword>
<sequence length="407" mass="45397">MEVWDLAPGESISQDGSLRAFRYSEFTECPSAPFNTAEIEFLPSQVRCSDSLTTSLLLGSERCEYKKEEPSGGISSDLLCSLRDVDAPEEGNGSDFREDVQSGSSFSDSLGLSLADECRESKERESSPRRVFCDPRLLEEETQVAADNVVPFPSQQDSHLLFSNQHLHSAPQAFECDDVTEEIDLPSHRKDASEGILTTAAESPKSPLFETKQEDVCASTASDQKKFAAVLEDCDDIVQRWHNRKRVARAASNHQGSSLNAGIPKKLKQATEIKVESGTLHPNQPQDDQPQDDQPQDDQPRDDEPQDDQPVKIPMINDQKNCEQLPVTPPLSSDAKSSEKDIGAIAETDDVSESSFLRRKLNYSCSRDIKTFWQPEASPKQVEEGKWSCPRKYRPGGRQRTMDAWLK</sequence>
<feature type="region of interest" description="Disordered" evidence="1">
    <location>
        <begin position="279"/>
        <end position="342"/>
    </location>
</feature>
<gene>
    <name evidence="2" type="ORF">KC19_12G119500</name>
</gene>
<evidence type="ECO:0000313" key="2">
    <source>
        <dbReference type="EMBL" id="KAG0554792.1"/>
    </source>
</evidence>
<evidence type="ECO:0000313" key="3">
    <source>
        <dbReference type="Proteomes" id="UP000822688"/>
    </source>
</evidence>
<dbReference type="EMBL" id="CM026433">
    <property type="protein sequence ID" value="KAG0554792.1"/>
    <property type="molecule type" value="Genomic_DNA"/>
</dbReference>
<feature type="region of interest" description="Disordered" evidence="1">
    <location>
        <begin position="89"/>
        <end position="109"/>
    </location>
</feature>
<evidence type="ECO:0000256" key="1">
    <source>
        <dbReference type="SAM" id="MobiDB-lite"/>
    </source>
</evidence>
<organism evidence="2 3">
    <name type="scientific">Ceratodon purpureus</name>
    <name type="common">Fire moss</name>
    <name type="synonym">Dicranum purpureum</name>
    <dbReference type="NCBI Taxonomy" id="3225"/>
    <lineage>
        <taxon>Eukaryota</taxon>
        <taxon>Viridiplantae</taxon>
        <taxon>Streptophyta</taxon>
        <taxon>Embryophyta</taxon>
        <taxon>Bryophyta</taxon>
        <taxon>Bryophytina</taxon>
        <taxon>Bryopsida</taxon>
        <taxon>Dicranidae</taxon>
        <taxon>Pseudoditrichales</taxon>
        <taxon>Ditrichaceae</taxon>
        <taxon>Ceratodon</taxon>
    </lineage>
</organism>
<protein>
    <submittedName>
        <fullName evidence="2">Uncharacterized protein</fullName>
    </submittedName>
</protein>